<accession>A0ACB8QCK5</accession>
<reference evidence="1" key="1">
    <citation type="submission" date="2021-02" db="EMBL/GenBank/DDBJ databases">
        <authorList>
            <consortium name="DOE Joint Genome Institute"/>
            <person name="Ahrendt S."/>
            <person name="Looney B.P."/>
            <person name="Miyauchi S."/>
            <person name="Morin E."/>
            <person name="Drula E."/>
            <person name="Courty P.E."/>
            <person name="Chicoki N."/>
            <person name="Fauchery L."/>
            <person name="Kohler A."/>
            <person name="Kuo A."/>
            <person name="Labutti K."/>
            <person name="Pangilinan J."/>
            <person name="Lipzen A."/>
            <person name="Riley R."/>
            <person name="Andreopoulos W."/>
            <person name="He G."/>
            <person name="Johnson J."/>
            <person name="Barry K.W."/>
            <person name="Grigoriev I.V."/>
            <person name="Nagy L."/>
            <person name="Hibbett D."/>
            <person name="Henrissat B."/>
            <person name="Matheny P.B."/>
            <person name="Labbe J."/>
            <person name="Martin F."/>
        </authorList>
    </citation>
    <scope>NUCLEOTIDE SEQUENCE</scope>
    <source>
        <strain evidence="1">EC-137</strain>
    </source>
</reference>
<dbReference type="Proteomes" id="UP000814128">
    <property type="component" value="Unassembled WGS sequence"/>
</dbReference>
<proteinExistence type="predicted"/>
<evidence type="ECO:0000313" key="2">
    <source>
        <dbReference type="Proteomes" id="UP000814128"/>
    </source>
</evidence>
<name>A0ACB8QCK5_9AGAM</name>
<organism evidence="1 2">
    <name type="scientific">Vararia minispora EC-137</name>
    <dbReference type="NCBI Taxonomy" id="1314806"/>
    <lineage>
        <taxon>Eukaryota</taxon>
        <taxon>Fungi</taxon>
        <taxon>Dikarya</taxon>
        <taxon>Basidiomycota</taxon>
        <taxon>Agaricomycotina</taxon>
        <taxon>Agaricomycetes</taxon>
        <taxon>Russulales</taxon>
        <taxon>Lachnocladiaceae</taxon>
        <taxon>Vararia</taxon>
    </lineage>
</organism>
<comment type="caution">
    <text evidence="1">The sequence shown here is derived from an EMBL/GenBank/DDBJ whole genome shotgun (WGS) entry which is preliminary data.</text>
</comment>
<protein>
    <submittedName>
        <fullName evidence="1">Uncharacterized protein</fullName>
    </submittedName>
</protein>
<sequence length="659" mass="71022">MPSVIKRQGTASGFLFTRPAVAMRGAIGTYPGEVWVLRLYYLILVSFVSSFRWTGLLFASAQSVDFSIPTSWTRPTSSHSYNDRLQIVNDALSPLASLINPSMGTINTPDLVILPQAASLTWVHILHDLYSNSTTYRSLVRNNFQGRLTSDSLIWGLSACYAHRAYSDNSYLQIAQTIWSNTSFYQVTETQAANKSHPARNITIASSCQGSLSPNNVSTAGAVFWIQDQAQDSYINGETIGHVLSLKALVYYLTYLSQTVFGTTNQQMYANAAELAASFVRNFLYNEIVLDGVDVASCTRAATNFGVTYNAGFVLEGLSLLANATANTTWRDFANEVVVSSVNTPLWNNYEGVIVEGVDPDPDNLRYAFKSFLLRGLHTTWLVNSPTSELAQLISAYITVQANALLSDATIAGSNNYTSNWTGPALPEFHPASQVTALHALTPFFNIANNASALVTTPNGASTLTSWVGAKPGQTGAVTPSLASSSHTSVAAVTGGVVGAVLSLLAIMVVFLCLRRRRRASSKVKDGVSTPRSAWVEPFISRNNFAPVFEQPQRLSSGSLTSSAQLRTAPTPIPLSPPPSFQTRSQSSTRPPTFVSRPLSQQSAPSDPAPSFTSRPQPPQYWQSLVGPLSPASSASTGPAPSFSEMSVDSNETLPAYSR</sequence>
<reference evidence="1" key="2">
    <citation type="journal article" date="2022" name="New Phytol.">
        <title>Evolutionary transition to the ectomycorrhizal habit in the genomes of a hyperdiverse lineage of mushroom-forming fungi.</title>
        <authorList>
            <person name="Looney B."/>
            <person name="Miyauchi S."/>
            <person name="Morin E."/>
            <person name="Drula E."/>
            <person name="Courty P.E."/>
            <person name="Kohler A."/>
            <person name="Kuo A."/>
            <person name="LaButti K."/>
            <person name="Pangilinan J."/>
            <person name="Lipzen A."/>
            <person name="Riley R."/>
            <person name="Andreopoulos W."/>
            <person name="He G."/>
            <person name="Johnson J."/>
            <person name="Nolan M."/>
            <person name="Tritt A."/>
            <person name="Barry K.W."/>
            <person name="Grigoriev I.V."/>
            <person name="Nagy L.G."/>
            <person name="Hibbett D."/>
            <person name="Henrissat B."/>
            <person name="Matheny P.B."/>
            <person name="Labbe J."/>
            <person name="Martin F.M."/>
        </authorList>
    </citation>
    <scope>NUCLEOTIDE SEQUENCE</scope>
    <source>
        <strain evidence="1">EC-137</strain>
    </source>
</reference>
<dbReference type="EMBL" id="MU273679">
    <property type="protein sequence ID" value="KAI0029387.1"/>
    <property type="molecule type" value="Genomic_DNA"/>
</dbReference>
<evidence type="ECO:0000313" key="1">
    <source>
        <dbReference type="EMBL" id="KAI0029387.1"/>
    </source>
</evidence>
<gene>
    <name evidence="1" type="ORF">K488DRAFT_88779</name>
</gene>
<keyword evidence="2" id="KW-1185">Reference proteome</keyword>